<reference evidence="3 4" key="1">
    <citation type="journal article" date="2015" name="Nature">
        <title>rRNA introns, odd ribosomes, and small enigmatic genomes across a large radiation of phyla.</title>
        <authorList>
            <person name="Brown C.T."/>
            <person name="Hug L.A."/>
            <person name="Thomas B.C."/>
            <person name="Sharon I."/>
            <person name="Castelle C.J."/>
            <person name="Singh A."/>
            <person name="Wilkins M.J."/>
            <person name="Williams K.H."/>
            <person name="Banfield J.F."/>
        </authorList>
    </citation>
    <scope>NUCLEOTIDE SEQUENCE [LARGE SCALE GENOMIC DNA]</scope>
</reference>
<comment type="caution">
    <text evidence="3">The sequence shown here is derived from an EMBL/GenBank/DDBJ whole genome shotgun (WGS) entry which is preliminary data.</text>
</comment>
<evidence type="ECO:0000259" key="2">
    <source>
        <dbReference type="Pfam" id="PF01370"/>
    </source>
</evidence>
<dbReference type="SUPFAM" id="SSF51735">
    <property type="entry name" value="NAD(P)-binding Rossmann-fold domains"/>
    <property type="match status" value="1"/>
</dbReference>
<evidence type="ECO:0000313" key="3">
    <source>
        <dbReference type="EMBL" id="KKU87490.1"/>
    </source>
</evidence>
<sequence length="315" mass="34774">MNAIVTGGAGFIGSHLVARLLSLGHSVRIVDNFSSGKKAFLKDYLKHPRLRMAKADLLDAARINKLITPRFDMVFHLAANPDIAKGIDDPTLDFNQTIVATFNILQAMRIHGINKIFYTSGSGIYGDRGKTHLTESTGDLLPVSMYGASKLSAEGLISAFCHLFDMQAWILRPANIVGPHATHGVTFDFFHKLRKDQTRLDILGDGKQTKSYIYVQDVIEAILLILKKSHGRVNTFNIASDDAITVTEIADIVLSELKLKHIHKTYTGGKIGWKGDVAKVRIDSSKIRHLGWKPKYSSAQSVRATIRALINEAKS</sequence>
<accession>A0A0G1WZ35</accession>
<dbReference type="PANTHER" id="PTHR43000">
    <property type="entry name" value="DTDP-D-GLUCOSE 4,6-DEHYDRATASE-RELATED"/>
    <property type="match status" value="1"/>
</dbReference>
<proteinExistence type="inferred from homology"/>
<evidence type="ECO:0000256" key="1">
    <source>
        <dbReference type="ARBA" id="ARBA00007637"/>
    </source>
</evidence>
<dbReference type="Gene3D" id="3.90.25.10">
    <property type="entry name" value="UDP-galactose 4-epimerase, domain 1"/>
    <property type="match status" value="1"/>
</dbReference>
<organism evidence="3 4">
    <name type="scientific">Candidatus Gottesmanbacteria bacterium GW2011_GWA2_47_9</name>
    <dbReference type="NCBI Taxonomy" id="1618445"/>
    <lineage>
        <taxon>Bacteria</taxon>
        <taxon>Candidatus Gottesmaniibacteriota</taxon>
    </lineage>
</organism>
<feature type="domain" description="NAD-dependent epimerase/dehydratase" evidence="2">
    <location>
        <begin position="4"/>
        <end position="239"/>
    </location>
</feature>
<dbReference type="AlphaFoldDB" id="A0A0G1WZ35"/>
<dbReference type="EMBL" id="LCOY01000026">
    <property type="protein sequence ID" value="KKU87490.1"/>
    <property type="molecule type" value="Genomic_DNA"/>
</dbReference>
<dbReference type="Proteomes" id="UP000034739">
    <property type="component" value="Unassembled WGS sequence"/>
</dbReference>
<dbReference type="Pfam" id="PF01370">
    <property type="entry name" value="Epimerase"/>
    <property type="match status" value="1"/>
</dbReference>
<dbReference type="InterPro" id="IPR001509">
    <property type="entry name" value="Epimerase_deHydtase"/>
</dbReference>
<protein>
    <submittedName>
        <fullName evidence="3">UDP-glucose 4-epimerase</fullName>
    </submittedName>
</protein>
<dbReference type="Gene3D" id="3.40.50.720">
    <property type="entry name" value="NAD(P)-binding Rossmann-like Domain"/>
    <property type="match status" value="1"/>
</dbReference>
<name>A0A0G1WZ35_9BACT</name>
<evidence type="ECO:0000313" key="4">
    <source>
        <dbReference type="Proteomes" id="UP000034739"/>
    </source>
</evidence>
<comment type="similarity">
    <text evidence="1">Belongs to the NAD(P)-dependent epimerase/dehydratase family.</text>
</comment>
<dbReference type="InterPro" id="IPR036291">
    <property type="entry name" value="NAD(P)-bd_dom_sf"/>
</dbReference>
<gene>
    <name evidence="3" type="ORF">UY16_C0026G0007</name>
</gene>